<dbReference type="EMBL" id="AJWJ01000026">
    <property type="protein sequence ID" value="KAF2077519.1"/>
    <property type="molecule type" value="Genomic_DNA"/>
</dbReference>
<evidence type="ECO:0008006" key="4">
    <source>
        <dbReference type="Google" id="ProtNLM"/>
    </source>
</evidence>
<dbReference type="AlphaFoldDB" id="A0A8J4VAU3"/>
<accession>A0A8J4VAU3</accession>
<protein>
    <recommendedName>
        <fullName evidence="4">FNIP repeat-containing protein</fullName>
    </recommendedName>
</protein>
<evidence type="ECO:0000256" key="1">
    <source>
        <dbReference type="ARBA" id="ARBA00022737"/>
    </source>
</evidence>
<proteinExistence type="predicted"/>
<gene>
    <name evidence="2" type="ORF">CYY_001137</name>
</gene>
<evidence type="ECO:0000313" key="3">
    <source>
        <dbReference type="Proteomes" id="UP000695562"/>
    </source>
</evidence>
<name>A0A8J4VAU3_9MYCE</name>
<evidence type="ECO:0000313" key="2">
    <source>
        <dbReference type="EMBL" id="KAF2077519.1"/>
    </source>
</evidence>
<dbReference type="InterPro" id="IPR051251">
    <property type="entry name" value="STK_FNIP-Repeat"/>
</dbReference>
<dbReference type="Proteomes" id="UP000695562">
    <property type="component" value="Unassembled WGS sequence"/>
</dbReference>
<comment type="caution">
    <text evidence="2">The sequence shown here is derived from an EMBL/GenBank/DDBJ whole genome shotgun (WGS) entry which is preliminary data.</text>
</comment>
<dbReference type="InterPro" id="IPR008615">
    <property type="entry name" value="FNIP"/>
</dbReference>
<keyword evidence="3" id="KW-1185">Reference proteome</keyword>
<reference evidence="2" key="1">
    <citation type="submission" date="2020-01" db="EMBL/GenBank/DDBJ databases">
        <title>Development of genomics and gene disruption for Polysphondylium violaceum indicates a role for the polyketide synthase stlB in stalk morphogenesis.</title>
        <authorList>
            <person name="Narita B."/>
            <person name="Kawabe Y."/>
            <person name="Kin K."/>
            <person name="Saito T."/>
            <person name="Gibbs R."/>
            <person name="Kuspa A."/>
            <person name="Muzny D."/>
            <person name="Queller D."/>
            <person name="Richards S."/>
            <person name="Strassman J."/>
            <person name="Sucgang R."/>
            <person name="Worley K."/>
            <person name="Schaap P."/>
        </authorList>
    </citation>
    <scope>NUCLEOTIDE SEQUENCE</scope>
    <source>
        <strain evidence="2">QSvi11</strain>
    </source>
</reference>
<dbReference type="PANTHER" id="PTHR32134:SF169">
    <property type="entry name" value="FNIP REPEAT-CONTAINING PROTEIN-RELATED"/>
    <property type="match status" value="1"/>
</dbReference>
<sequence>MDNLFFSIWRNNVTRDSIRTMVLDGKIITINLPYLFENYRYLSKVDRSQTHIKLIIYPHHFTKFNDQFVHYKHLVTYIKFSKDFNLPLPLDFFPLDLKILDFGLGFDQELQVSQLPSNNLHTLYLSHYFNRKLKGKVLPDSLRNLYFGDIYSHPLEVNILPKQLEFLSLGLFSPPISNVQVLPKSLTKLCVSNSKNQILSPKVFYETSLLDLTVGGVYQDPIVEPLFPKNLESLVLKKFASPIKPFLFPNTLTTLNINNFYPFGQPIFKNSFPSTLTTLFLNVQDSELNEQDGFLPPTLTNLHFFFKSKSVSSKLLPRSIKYLKIGINGLHQPLPDEFFPENLLDLELLDFELPFTTRKMIPNKVVNLTLGCSFIQPLEIGDLPESIKKLQFTSLDQPIEKGLLPSLLTHLVFPNSHSFMIRSGSIPNSVKYLILPLSCGNPPNRLKQVVPLSVKRLTIIGNYSHLPLEKDSIPPVKEIVISCLNCKLLPGSIPSTAKRLVFRNYLSIIDKGIIPDSIETLEFHDPFDQPITSDLIPRNLKKLVISNCPTNPKIPSEILPPSITSLFIPWMNIKGRIPPSIKKLYMFTKQSSLVEIPDSIIMFNEAFDLD</sequence>
<organism evidence="2 3">
    <name type="scientific">Polysphondylium violaceum</name>
    <dbReference type="NCBI Taxonomy" id="133409"/>
    <lineage>
        <taxon>Eukaryota</taxon>
        <taxon>Amoebozoa</taxon>
        <taxon>Evosea</taxon>
        <taxon>Eumycetozoa</taxon>
        <taxon>Dictyostelia</taxon>
        <taxon>Dictyosteliales</taxon>
        <taxon>Dictyosteliaceae</taxon>
        <taxon>Polysphondylium</taxon>
    </lineage>
</organism>
<keyword evidence="1" id="KW-0677">Repeat</keyword>
<dbReference type="Pfam" id="PF05725">
    <property type="entry name" value="FNIP"/>
    <property type="match status" value="3"/>
</dbReference>
<dbReference type="PANTHER" id="PTHR32134">
    <property type="entry name" value="FNIP REPEAT-CONTAINING PROTEIN"/>
    <property type="match status" value="1"/>
</dbReference>